<name>A0A3S0IWR7_9BACI</name>
<gene>
    <name evidence="1" type="ORF">EKG37_08500</name>
</gene>
<protein>
    <submittedName>
        <fullName evidence="1">DUF2804 domain-containing protein</fullName>
    </submittedName>
</protein>
<dbReference type="EMBL" id="RXNT01000005">
    <property type="protein sequence ID" value="RTR33089.1"/>
    <property type="molecule type" value="Genomic_DNA"/>
</dbReference>
<sequence length="339" mass="38055">MIMKEITSPTNLCDKTGQLSLASVGWGRQPYIRSNLSGSFLRKKKWNYWCVTSPDMLFSATISHLDYAAVLFVYVLDLKTLKFHEKTTLIPLGIGCRMPEEVAATVRVDTKEMKIHFEEEGDATLIKVDCPNFSGENQPLSAEIKVHRPNGHETLNVVVPWSKSRFQYTSKQTALPAEGVVKWEGGEYTLQSHETFGCLDYGRGIWPYQSTWNWAAASGAVSGKTVGLNFGGQWTDGTGQTENGIVVDGKLSKINEKIQWEYDSNDYMKPWKLTTEESNQVSLTFIPLFERVAATKAVIIESEVHQMIGTFSGTIRTDTGEEIRIENLLGWAEDHAAKW</sequence>
<comment type="caution">
    <text evidence="1">The sequence shown here is derived from an EMBL/GenBank/DDBJ whole genome shotgun (WGS) entry which is preliminary data.</text>
</comment>
<accession>A0A3S0IWR7</accession>
<dbReference type="InterPro" id="IPR021243">
    <property type="entry name" value="DUF2804"/>
</dbReference>
<dbReference type="OrthoDB" id="9762066at2"/>
<dbReference type="AlphaFoldDB" id="A0A3S0IWR7"/>
<dbReference type="Pfam" id="PF10974">
    <property type="entry name" value="DUF2804"/>
    <property type="match status" value="1"/>
</dbReference>
<proteinExistence type="predicted"/>
<keyword evidence="2" id="KW-1185">Reference proteome</keyword>
<dbReference type="RefSeq" id="WP_126408266.1">
    <property type="nucleotide sequence ID" value="NZ_RXNT01000005.1"/>
</dbReference>
<evidence type="ECO:0000313" key="2">
    <source>
        <dbReference type="Proteomes" id="UP000271374"/>
    </source>
</evidence>
<dbReference type="PANTHER" id="PTHR35868:SF3">
    <property type="entry name" value="DUF2804 DOMAIN-CONTAINING PROTEIN"/>
    <property type="match status" value="1"/>
</dbReference>
<evidence type="ECO:0000313" key="1">
    <source>
        <dbReference type="EMBL" id="RTR33089.1"/>
    </source>
</evidence>
<reference evidence="1 2" key="1">
    <citation type="submission" date="2018-12" db="EMBL/GenBank/DDBJ databases">
        <title>Bacillus yapensis draft genome sequence.</title>
        <authorList>
            <person name="Yu L."/>
            <person name="Xu X."/>
            <person name="Tang X."/>
        </authorList>
    </citation>
    <scope>NUCLEOTIDE SEQUENCE [LARGE SCALE GENOMIC DNA]</scope>
    <source>
        <strain evidence="1 2">XXST-01</strain>
    </source>
</reference>
<dbReference type="PANTHER" id="PTHR35868">
    <property type="entry name" value="DUF2804 DOMAIN-CONTAINING PROTEIN-RELATED"/>
    <property type="match status" value="1"/>
</dbReference>
<organism evidence="1 2">
    <name type="scientific">Bacillus yapensis</name>
    <dbReference type="NCBI Taxonomy" id="2492960"/>
    <lineage>
        <taxon>Bacteria</taxon>
        <taxon>Bacillati</taxon>
        <taxon>Bacillota</taxon>
        <taxon>Bacilli</taxon>
        <taxon>Bacillales</taxon>
        <taxon>Bacillaceae</taxon>
        <taxon>Bacillus</taxon>
    </lineage>
</organism>
<dbReference type="Proteomes" id="UP000271374">
    <property type="component" value="Unassembled WGS sequence"/>
</dbReference>